<keyword evidence="9" id="KW-1015">Disulfide bond</keyword>
<keyword evidence="7" id="KW-0408">Iron</keyword>
<dbReference type="PANTHER" id="PTHR10134">
    <property type="entry name" value="CYTOCHROME B-C1 COMPLEX SUBUNIT RIESKE, MITOCHONDRIAL"/>
    <property type="match status" value="1"/>
</dbReference>
<evidence type="ECO:0000256" key="14">
    <source>
        <dbReference type="ARBA" id="ARBA00076330"/>
    </source>
</evidence>
<evidence type="ECO:0000256" key="9">
    <source>
        <dbReference type="ARBA" id="ARBA00023157"/>
    </source>
</evidence>
<reference evidence="17" key="1">
    <citation type="submission" date="2020-09" db="EMBL/GenBank/DDBJ databases">
        <title>A novel bacterium of genus Hazenella, isolated from South China Sea.</title>
        <authorList>
            <person name="Huang H."/>
            <person name="Mo K."/>
            <person name="Hu Y."/>
        </authorList>
    </citation>
    <scope>NUCLEOTIDE SEQUENCE</scope>
    <source>
        <strain evidence="17">IB182357</strain>
    </source>
</reference>
<keyword evidence="8" id="KW-0411">Iron-sulfur</keyword>
<dbReference type="InterPro" id="IPR014349">
    <property type="entry name" value="Rieske_Fe-S_prot"/>
</dbReference>
<evidence type="ECO:0000256" key="8">
    <source>
        <dbReference type="ARBA" id="ARBA00023014"/>
    </source>
</evidence>
<proteinExistence type="inferred from homology"/>
<keyword evidence="15" id="KW-1133">Transmembrane helix</keyword>
<evidence type="ECO:0000256" key="15">
    <source>
        <dbReference type="SAM" id="Phobius"/>
    </source>
</evidence>
<protein>
    <recommendedName>
        <fullName evidence="12">Menaquinol:cytochrome c reductase iron-sulfur subunit</fullName>
    </recommendedName>
    <alternativeName>
        <fullName evidence="14">Cytochrome bc complex, iron-sulfur subunit</fullName>
    </alternativeName>
    <alternativeName>
        <fullName evidence="13">Rieske iron-sulfur protein QcrA</fullName>
    </alternativeName>
</protein>
<evidence type="ECO:0000256" key="7">
    <source>
        <dbReference type="ARBA" id="ARBA00023004"/>
    </source>
</evidence>
<keyword evidence="5" id="KW-0249">Electron transport</keyword>
<keyword evidence="2" id="KW-0813">Transport</keyword>
<dbReference type="RefSeq" id="WP_191138255.1">
    <property type="nucleotide sequence ID" value="NZ_JACXAG020000001.1"/>
</dbReference>
<name>A0A926N8A5_9BACL</name>
<dbReference type="GO" id="GO:0016705">
    <property type="term" value="F:oxidoreductase activity, acting on paired donors, with incorporation or reduction of molecular oxygen"/>
    <property type="evidence" value="ECO:0007669"/>
    <property type="project" value="UniProtKB-ARBA"/>
</dbReference>
<evidence type="ECO:0000256" key="3">
    <source>
        <dbReference type="ARBA" id="ARBA00022714"/>
    </source>
</evidence>
<comment type="subunit">
    <text evidence="11">The main subunits of the menaquinol:cytochrome c complex are a Rieske-type iron-sulfur protein (QcrA), a cytochrome b (QcrB) and a cytochrome c (QcrC).</text>
</comment>
<dbReference type="Gene3D" id="2.102.10.10">
    <property type="entry name" value="Rieske [2Fe-2S] iron-sulphur domain"/>
    <property type="match status" value="1"/>
</dbReference>
<feature type="transmembrane region" description="Helical" evidence="15">
    <location>
        <begin position="12"/>
        <end position="31"/>
    </location>
</feature>
<comment type="function">
    <text evidence="10">Component of the menaquinol:cytochrome c reductase complex. The Rieske protein is a high potential 2Fe-2S protein.</text>
</comment>
<comment type="similarity">
    <text evidence="1">Belongs to the Rieske iron-sulfur protein family.</text>
</comment>
<dbReference type="Pfam" id="PF00355">
    <property type="entry name" value="Rieske"/>
    <property type="match status" value="1"/>
</dbReference>
<dbReference type="CDD" id="cd03467">
    <property type="entry name" value="Rieske"/>
    <property type="match status" value="1"/>
</dbReference>
<dbReference type="PROSITE" id="PS51296">
    <property type="entry name" value="RIESKE"/>
    <property type="match status" value="1"/>
</dbReference>
<dbReference type="InterPro" id="IPR017941">
    <property type="entry name" value="Rieske_2Fe-2S"/>
</dbReference>
<dbReference type="GO" id="GO:0046872">
    <property type="term" value="F:metal ion binding"/>
    <property type="evidence" value="ECO:0007669"/>
    <property type="project" value="UniProtKB-KW"/>
</dbReference>
<dbReference type="AlphaFoldDB" id="A0A926N8A5"/>
<organism evidence="17 18">
    <name type="scientific">Polycladospora coralii</name>
    <dbReference type="NCBI Taxonomy" id="2771432"/>
    <lineage>
        <taxon>Bacteria</taxon>
        <taxon>Bacillati</taxon>
        <taxon>Bacillota</taxon>
        <taxon>Bacilli</taxon>
        <taxon>Bacillales</taxon>
        <taxon>Thermoactinomycetaceae</taxon>
        <taxon>Polycladospora</taxon>
    </lineage>
</organism>
<keyword evidence="6" id="KW-0560">Oxidoreductase</keyword>
<evidence type="ECO:0000256" key="2">
    <source>
        <dbReference type="ARBA" id="ARBA00022448"/>
    </source>
</evidence>
<dbReference type="EMBL" id="JACXAH010000005">
    <property type="protein sequence ID" value="MBD1371602.1"/>
    <property type="molecule type" value="Genomic_DNA"/>
</dbReference>
<evidence type="ECO:0000256" key="10">
    <source>
        <dbReference type="ARBA" id="ARBA00055683"/>
    </source>
</evidence>
<sequence>MSKKVSRRQFLTYTLGGTAGFFASTMLFPMVRFAIDPVLKEGGGVGFVEAGLSEKDVTDTPQLIHYDVEAVDGWYEFIEKRTAYVFKNDKGKIVALSPTCKHLGCTVNYNGNPKFKNEFFCPCHFGRYFKDGTNVPGTPPLKPLDEYETKIENGRLLIGPVVKA</sequence>
<evidence type="ECO:0000256" key="1">
    <source>
        <dbReference type="ARBA" id="ARBA00010651"/>
    </source>
</evidence>
<keyword evidence="15" id="KW-0472">Membrane</keyword>
<comment type="caution">
    <text evidence="17">The sequence shown here is derived from an EMBL/GenBank/DDBJ whole genome shotgun (WGS) entry which is preliminary data.</text>
</comment>
<keyword evidence="4" id="KW-0479">Metal-binding</keyword>
<dbReference type="PROSITE" id="PS51318">
    <property type="entry name" value="TAT"/>
    <property type="match status" value="1"/>
</dbReference>
<keyword evidence="18" id="KW-1185">Reference proteome</keyword>
<feature type="domain" description="Rieske" evidence="16">
    <location>
        <begin position="61"/>
        <end position="158"/>
    </location>
</feature>
<dbReference type="Proteomes" id="UP000661691">
    <property type="component" value="Unassembled WGS sequence"/>
</dbReference>
<evidence type="ECO:0000313" key="17">
    <source>
        <dbReference type="EMBL" id="MBD1371602.1"/>
    </source>
</evidence>
<evidence type="ECO:0000256" key="4">
    <source>
        <dbReference type="ARBA" id="ARBA00022723"/>
    </source>
</evidence>
<evidence type="ECO:0000256" key="12">
    <source>
        <dbReference type="ARBA" id="ARBA00067741"/>
    </source>
</evidence>
<keyword evidence="3" id="KW-0001">2Fe-2S</keyword>
<dbReference type="GO" id="GO:0051537">
    <property type="term" value="F:2 iron, 2 sulfur cluster binding"/>
    <property type="evidence" value="ECO:0007669"/>
    <property type="project" value="UniProtKB-KW"/>
</dbReference>
<keyword evidence="15" id="KW-0812">Transmembrane</keyword>
<dbReference type="InterPro" id="IPR036922">
    <property type="entry name" value="Rieske_2Fe-2S_sf"/>
</dbReference>
<accession>A0A926N8A5</accession>
<evidence type="ECO:0000259" key="16">
    <source>
        <dbReference type="PROSITE" id="PS51296"/>
    </source>
</evidence>
<dbReference type="InterPro" id="IPR006311">
    <property type="entry name" value="TAT_signal"/>
</dbReference>
<gene>
    <name evidence="17" type="ORF">IC620_04425</name>
</gene>
<evidence type="ECO:0000256" key="6">
    <source>
        <dbReference type="ARBA" id="ARBA00023002"/>
    </source>
</evidence>
<evidence type="ECO:0000256" key="5">
    <source>
        <dbReference type="ARBA" id="ARBA00022982"/>
    </source>
</evidence>
<evidence type="ECO:0000256" key="11">
    <source>
        <dbReference type="ARBA" id="ARBA00064458"/>
    </source>
</evidence>
<dbReference type="SUPFAM" id="SSF50022">
    <property type="entry name" value="ISP domain"/>
    <property type="match status" value="1"/>
</dbReference>
<dbReference type="FunFam" id="2.102.10.10:FF:000006">
    <property type="entry name" value="Menaquinol-cytochrome c reductase, iron-sulfur subunit"/>
    <property type="match status" value="1"/>
</dbReference>
<evidence type="ECO:0000313" key="18">
    <source>
        <dbReference type="Proteomes" id="UP000661691"/>
    </source>
</evidence>
<evidence type="ECO:0000256" key="13">
    <source>
        <dbReference type="ARBA" id="ARBA00075320"/>
    </source>
</evidence>
<dbReference type="GO" id="GO:0004497">
    <property type="term" value="F:monooxygenase activity"/>
    <property type="evidence" value="ECO:0007669"/>
    <property type="project" value="UniProtKB-ARBA"/>
</dbReference>